<proteinExistence type="predicted"/>
<comment type="caution">
    <text evidence="1">The sequence shown here is derived from an EMBL/GenBank/DDBJ whole genome shotgun (WGS) entry which is preliminary data.</text>
</comment>
<name>A0A1F7YHN1_9BACT</name>
<gene>
    <name evidence="1" type="ORF">A2628_04645</name>
</gene>
<organism evidence="1 2">
    <name type="scientific">Candidatus Woesebacteria bacterium RIFCSPHIGHO2_01_FULL_40_22</name>
    <dbReference type="NCBI Taxonomy" id="1802499"/>
    <lineage>
        <taxon>Bacteria</taxon>
        <taxon>Candidatus Woeseibacteriota</taxon>
    </lineage>
</organism>
<reference evidence="1 2" key="1">
    <citation type="journal article" date="2016" name="Nat. Commun.">
        <title>Thousands of microbial genomes shed light on interconnected biogeochemical processes in an aquifer system.</title>
        <authorList>
            <person name="Anantharaman K."/>
            <person name="Brown C.T."/>
            <person name="Hug L.A."/>
            <person name="Sharon I."/>
            <person name="Castelle C.J."/>
            <person name="Probst A.J."/>
            <person name="Thomas B.C."/>
            <person name="Singh A."/>
            <person name="Wilkins M.J."/>
            <person name="Karaoz U."/>
            <person name="Brodie E.L."/>
            <person name="Williams K.H."/>
            <person name="Hubbard S.S."/>
            <person name="Banfield J.F."/>
        </authorList>
    </citation>
    <scope>NUCLEOTIDE SEQUENCE [LARGE SCALE GENOMIC DNA]</scope>
</reference>
<evidence type="ECO:0000313" key="2">
    <source>
        <dbReference type="Proteomes" id="UP000179221"/>
    </source>
</evidence>
<sequence length="69" mass="7731">MKYDHEQSMDIGARIERMVARATTHQVLTNLATELEAQGKPIPAQELREAGKSFYQKALARDKKLASST</sequence>
<protein>
    <submittedName>
        <fullName evidence="1">Uncharacterized protein</fullName>
    </submittedName>
</protein>
<dbReference type="EMBL" id="MGGL01000009">
    <property type="protein sequence ID" value="OGM26813.1"/>
    <property type="molecule type" value="Genomic_DNA"/>
</dbReference>
<dbReference type="Proteomes" id="UP000179221">
    <property type="component" value="Unassembled WGS sequence"/>
</dbReference>
<accession>A0A1F7YHN1</accession>
<dbReference type="AlphaFoldDB" id="A0A1F7YHN1"/>
<evidence type="ECO:0000313" key="1">
    <source>
        <dbReference type="EMBL" id="OGM26813.1"/>
    </source>
</evidence>